<dbReference type="Gene3D" id="2.60.120.10">
    <property type="entry name" value="Jelly Rolls"/>
    <property type="match status" value="1"/>
</dbReference>
<dbReference type="InterPro" id="IPR014710">
    <property type="entry name" value="RmlC-like_jellyroll"/>
</dbReference>
<dbReference type="PROSITE" id="PS50042">
    <property type="entry name" value="CNMP_BINDING_3"/>
    <property type="match status" value="1"/>
</dbReference>
<proteinExistence type="predicted"/>
<keyword evidence="2" id="KW-0238">DNA-binding</keyword>
<dbReference type="SMART" id="SM00419">
    <property type="entry name" value="HTH_CRP"/>
    <property type="match status" value="1"/>
</dbReference>
<evidence type="ECO:0000313" key="6">
    <source>
        <dbReference type="Proteomes" id="UP000190897"/>
    </source>
</evidence>
<evidence type="ECO:0000256" key="2">
    <source>
        <dbReference type="ARBA" id="ARBA00023125"/>
    </source>
</evidence>
<dbReference type="GO" id="GO:0005829">
    <property type="term" value="C:cytosol"/>
    <property type="evidence" value="ECO:0007669"/>
    <property type="project" value="TreeGrafter"/>
</dbReference>
<evidence type="ECO:0000313" key="5">
    <source>
        <dbReference type="EMBL" id="SKB42930.1"/>
    </source>
</evidence>
<feature type="domain" description="Cyclic nucleotide-binding" evidence="4">
    <location>
        <begin position="14"/>
        <end position="116"/>
    </location>
</feature>
<evidence type="ECO:0000259" key="4">
    <source>
        <dbReference type="PROSITE" id="PS50042"/>
    </source>
</evidence>
<dbReference type="AlphaFoldDB" id="A0A1T5B7I7"/>
<dbReference type="RefSeq" id="WP_170916541.1">
    <property type="nucleotide sequence ID" value="NZ_FUZA01000001.1"/>
</dbReference>
<keyword evidence="6" id="KW-1185">Reference proteome</keyword>
<dbReference type="InterPro" id="IPR012318">
    <property type="entry name" value="HTH_CRP"/>
</dbReference>
<dbReference type="GO" id="GO:0003700">
    <property type="term" value="F:DNA-binding transcription factor activity"/>
    <property type="evidence" value="ECO:0007669"/>
    <property type="project" value="TreeGrafter"/>
</dbReference>
<dbReference type="EMBL" id="FUZA01000001">
    <property type="protein sequence ID" value="SKB42930.1"/>
    <property type="molecule type" value="Genomic_DNA"/>
</dbReference>
<dbReference type="PANTHER" id="PTHR24567">
    <property type="entry name" value="CRP FAMILY TRANSCRIPTIONAL REGULATORY PROTEIN"/>
    <property type="match status" value="1"/>
</dbReference>
<evidence type="ECO:0000256" key="3">
    <source>
        <dbReference type="ARBA" id="ARBA00023163"/>
    </source>
</evidence>
<protein>
    <submittedName>
        <fullName evidence="5">cAMP-binding domain of CRP or a regulatory subunit of cAMP-dependent protein kinases</fullName>
    </submittedName>
</protein>
<dbReference type="STRING" id="651661.SAMN05660293_00055"/>
<dbReference type="GO" id="GO:0016301">
    <property type="term" value="F:kinase activity"/>
    <property type="evidence" value="ECO:0007669"/>
    <property type="project" value="UniProtKB-KW"/>
</dbReference>
<dbReference type="GO" id="GO:0003677">
    <property type="term" value="F:DNA binding"/>
    <property type="evidence" value="ECO:0007669"/>
    <property type="project" value="UniProtKB-KW"/>
</dbReference>
<dbReference type="InterPro" id="IPR036390">
    <property type="entry name" value="WH_DNA-bd_sf"/>
</dbReference>
<evidence type="ECO:0000256" key="1">
    <source>
        <dbReference type="ARBA" id="ARBA00023015"/>
    </source>
</evidence>
<reference evidence="6" key="1">
    <citation type="submission" date="2017-02" db="EMBL/GenBank/DDBJ databases">
        <authorList>
            <person name="Varghese N."/>
            <person name="Submissions S."/>
        </authorList>
    </citation>
    <scope>NUCLEOTIDE SEQUENCE [LARGE SCALE GENOMIC DNA]</scope>
    <source>
        <strain evidence="6">DSM 22270</strain>
    </source>
</reference>
<keyword evidence="5" id="KW-0808">Transferase</keyword>
<keyword evidence="3" id="KW-0804">Transcription</keyword>
<sequence>MIETDLLLIYGAVYKKVYEDEVIFREGENCLFYHQLVEGKVGWSNFNEDGSEILQGVVWPAECFGELPLFDQQPYACTATALTECLIIRLALPDFNRLLSEHSEVRQTLNRLFAQKLRFKLFLAHQLACHSPERIVDEVFKYLHLHTNNVCGECNKLMLTRQQVANLTGMRVETIIRATKILENKGKLKIVRGKIFLPARIETETIHGHSYSSL</sequence>
<dbReference type="CDD" id="cd00038">
    <property type="entry name" value="CAP_ED"/>
    <property type="match status" value="1"/>
</dbReference>
<dbReference type="Pfam" id="PF00027">
    <property type="entry name" value="cNMP_binding"/>
    <property type="match status" value="1"/>
</dbReference>
<dbReference type="InterPro" id="IPR050397">
    <property type="entry name" value="Env_Response_Regulators"/>
</dbReference>
<organism evidence="5 6">
    <name type="scientific">Dyadobacter psychrophilus</name>
    <dbReference type="NCBI Taxonomy" id="651661"/>
    <lineage>
        <taxon>Bacteria</taxon>
        <taxon>Pseudomonadati</taxon>
        <taxon>Bacteroidota</taxon>
        <taxon>Cytophagia</taxon>
        <taxon>Cytophagales</taxon>
        <taxon>Spirosomataceae</taxon>
        <taxon>Dyadobacter</taxon>
    </lineage>
</organism>
<dbReference type="SUPFAM" id="SSF46785">
    <property type="entry name" value="Winged helix' DNA-binding domain"/>
    <property type="match status" value="1"/>
</dbReference>
<keyword evidence="5" id="KW-0418">Kinase</keyword>
<dbReference type="InterPro" id="IPR018490">
    <property type="entry name" value="cNMP-bd_dom_sf"/>
</dbReference>
<dbReference type="PANTHER" id="PTHR24567:SF26">
    <property type="entry name" value="REGULATORY PROTEIN YEIL"/>
    <property type="match status" value="1"/>
</dbReference>
<accession>A0A1T5B7I7</accession>
<dbReference type="Proteomes" id="UP000190897">
    <property type="component" value="Unassembled WGS sequence"/>
</dbReference>
<gene>
    <name evidence="5" type="ORF">SAMN05660293_00055</name>
</gene>
<dbReference type="InterPro" id="IPR000595">
    <property type="entry name" value="cNMP-bd_dom"/>
</dbReference>
<keyword evidence="1" id="KW-0805">Transcription regulation</keyword>
<name>A0A1T5B7I7_9BACT</name>
<dbReference type="SUPFAM" id="SSF51206">
    <property type="entry name" value="cAMP-binding domain-like"/>
    <property type="match status" value="1"/>
</dbReference>